<dbReference type="OrthoDB" id="9797832at2"/>
<dbReference type="PANTHER" id="PTHR43443:SF1">
    <property type="entry name" value="3-HEXULOSE-6-PHOSPHATE ISOMERASE"/>
    <property type="match status" value="1"/>
</dbReference>
<dbReference type="SUPFAM" id="SSF53697">
    <property type="entry name" value="SIS domain"/>
    <property type="match status" value="1"/>
</dbReference>
<accession>A0A212R7S4</accession>
<dbReference type="CDD" id="cd05005">
    <property type="entry name" value="SIS_PHI"/>
    <property type="match status" value="1"/>
</dbReference>
<feature type="domain" description="SIS" evidence="2">
    <location>
        <begin position="27"/>
        <end position="170"/>
    </location>
</feature>
<evidence type="ECO:0000259" key="2">
    <source>
        <dbReference type="PROSITE" id="PS51464"/>
    </source>
</evidence>
<comment type="similarity">
    <text evidence="1">Belongs to the SIS family. PHI subfamily.</text>
</comment>
<dbReference type="PROSITE" id="PS51464">
    <property type="entry name" value="SIS"/>
    <property type="match status" value="1"/>
</dbReference>
<dbReference type="EMBL" id="FYEH01000006">
    <property type="protein sequence ID" value="SNB68212.1"/>
    <property type="molecule type" value="Genomic_DNA"/>
</dbReference>
<organism evidence="3 4">
    <name type="scientific">Arboricoccus pini</name>
    <dbReference type="NCBI Taxonomy" id="1963835"/>
    <lineage>
        <taxon>Bacteria</taxon>
        <taxon>Pseudomonadati</taxon>
        <taxon>Pseudomonadota</taxon>
        <taxon>Alphaproteobacteria</taxon>
        <taxon>Geminicoccales</taxon>
        <taxon>Geminicoccaceae</taxon>
        <taxon>Arboricoccus</taxon>
    </lineage>
</organism>
<dbReference type="GO" id="GO:0016853">
    <property type="term" value="F:isomerase activity"/>
    <property type="evidence" value="ECO:0007669"/>
    <property type="project" value="UniProtKB-KW"/>
</dbReference>
<proteinExistence type="inferred from homology"/>
<gene>
    <name evidence="3" type="ORF">SAMN07250955_106148</name>
</gene>
<protein>
    <submittedName>
        <fullName evidence="3">6-phospho-3-hexuloisomerase</fullName>
    </submittedName>
</protein>
<evidence type="ECO:0000256" key="1">
    <source>
        <dbReference type="ARBA" id="ARBA00009235"/>
    </source>
</evidence>
<dbReference type="RefSeq" id="WP_088561448.1">
    <property type="nucleotide sequence ID" value="NZ_FYEH01000006.1"/>
</dbReference>
<reference evidence="3 4" key="1">
    <citation type="submission" date="2017-06" db="EMBL/GenBank/DDBJ databases">
        <authorList>
            <person name="Kim H.J."/>
            <person name="Triplett B.A."/>
        </authorList>
    </citation>
    <scope>NUCLEOTIDE SEQUENCE [LARGE SCALE GENOMIC DNA]</scope>
    <source>
        <strain evidence="3 4">B29T1</strain>
    </source>
</reference>
<dbReference type="GO" id="GO:1901135">
    <property type="term" value="P:carbohydrate derivative metabolic process"/>
    <property type="evidence" value="ECO:0007669"/>
    <property type="project" value="InterPro"/>
</dbReference>
<dbReference type="AlphaFoldDB" id="A0A212R7S4"/>
<keyword evidence="3" id="KW-0413">Isomerase</keyword>
<evidence type="ECO:0000313" key="4">
    <source>
        <dbReference type="Proteomes" id="UP000197065"/>
    </source>
</evidence>
<dbReference type="PANTHER" id="PTHR43443">
    <property type="entry name" value="3-HEXULOSE-6-PHOSPHATE ISOMERASE"/>
    <property type="match status" value="1"/>
</dbReference>
<keyword evidence="4" id="KW-1185">Reference proteome</keyword>
<dbReference type="InterPro" id="IPR017552">
    <property type="entry name" value="PHI/rmpB"/>
</dbReference>
<name>A0A212R7S4_9PROT</name>
<dbReference type="Gene3D" id="3.40.50.10490">
    <property type="entry name" value="Glucose-6-phosphate isomerase like protein, domain 1"/>
    <property type="match status" value="1"/>
</dbReference>
<dbReference type="InterPro" id="IPR001347">
    <property type="entry name" value="SIS_dom"/>
</dbReference>
<dbReference type="GO" id="GO:0097367">
    <property type="term" value="F:carbohydrate derivative binding"/>
    <property type="evidence" value="ECO:0007669"/>
    <property type="project" value="InterPro"/>
</dbReference>
<dbReference type="InterPro" id="IPR046348">
    <property type="entry name" value="SIS_dom_sf"/>
</dbReference>
<sequence>MKSLWTQTLAELDHVFAELKQDRVQLVVNEIANARTIVLYGVGREGLQIKGFAMRLYHLGLKVGVVGEMIAPAIGPGDLLIVSAGPGQFATVGALMTIAGAAGARVLVITADPQGNAAAQADLALVLPAQTMASDRDGATSVLPMGSLYEGALFLLLEIIVPKLRHRLGVNPATMRANHTNLE</sequence>
<dbReference type="Proteomes" id="UP000197065">
    <property type="component" value="Unassembled WGS sequence"/>
</dbReference>
<dbReference type="Pfam" id="PF01380">
    <property type="entry name" value="SIS"/>
    <property type="match status" value="1"/>
</dbReference>
<evidence type="ECO:0000313" key="3">
    <source>
        <dbReference type="EMBL" id="SNB68212.1"/>
    </source>
</evidence>